<proteinExistence type="predicted"/>
<organism evidence="6 7">
    <name type="scientific">Amycolatopsis cihanbeyliensis</name>
    <dbReference type="NCBI Taxonomy" id="1128664"/>
    <lineage>
        <taxon>Bacteria</taxon>
        <taxon>Bacillati</taxon>
        <taxon>Actinomycetota</taxon>
        <taxon>Actinomycetes</taxon>
        <taxon>Pseudonocardiales</taxon>
        <taxon>Pseudonocardiaceae</taxon>
        <taxon>Amycolatopsis</taxon>
    </lineage>
</organism>
<dbReference type="RefSeq" id="WP_142000799.1">
    <property type="nucleotide sequence ID" value="NZ_VFML01000001.1"/>
</dbReference>
<dbReference type="EMBL" id="VFML01000001">
    <property type="protein sequence ID" value="TQJ05242.1"/>
    <property type="molecule type" value="Genomic_DNA"/>
</dbReference>
<keyword evidence="4 6" id="KW-0503">Monooxygenase</keyword>
<evidence type="ECO:0000256" key="1">
    <source>
        <dbReference type="ARBA" id="ARBA00022630"/>
    </source>
</evidence>
<keyword evidence="3" id="KW-0560">Oxidoreductase</keyword>
<dbReference type="AlphaFoldDB" id="A0A542DQ71"/>
<dbReference type="GO" id="GO:0046306">
    <property type="term" value="P:alkanesulfonate catabolic process"/>
    <property type="evidence" value="ECO:0007669"/>
    <property type="project" value="TreeGrafter"/>
</dbReference>
<comment type="caution">
    <text evidence="6">The sequence shown here is derived from an EMBL/GenBank/DDBJ whole genome shotgun (WGS) entry which is preliminary data.</text>
</comment>
<accession>A0A542DQ71</accession>
<keyword evidence="1" id="KW-0285">Flavoprotein</keyword>
<protein>
    <submittedName>
        <fullName evidence="6">Luciferase-like monooxygenase</fullName>
    </submittedName>
</protein>
<dbReference type="PANTHER" id="PTHR42847">
    <property type="entry name" value="ALKANESULFONATE MONOOXYGENASE"/>
    <property type="match status" value="1"/>
</dbReference>
<dbReference type="InterPro" id="IPR050172">
    <property type="entry name" value="SsuD_RutA_monooxygenase"/>
</dbReference>
<gene>
    <name evidence="6" type="ORF">FB471_5070</name>
</gene>
<dbReference type="PANTHER" id="PTHR42847:SF4">
    <property type="entry name" value="ALKANESULFONATE MONOOXYGENASE-RELATED"/>
    <property type="match status" value="1"/>
</dbReference>
<dbReference type="Proteomes" id="UP000320876">
    <property type="component" value="Unassembled WGS sequence"/>
</dbReference>
<dbReference type="Gene3D" id="3.20.20.30">
    <property type="entry name" value="Luciferase-like domain"/>
    <property type="match status" value="1"/>
</dbReference>
<keyword evidence="7" id="KW-1185">Reference proteome</keyword>
<dbReference type="SUPFAM" id="SSF51679">
    <property type="entry name" value="Bacterial luciferase-like"/>
    <property type="match status" value="1"/>
</dbReference>
<dbReference type="GO" id="GO:0008726">
    <property type="term" value="F:alkanesulfonate monooxygenase activity"/>
    <property type="evidence" value="ECO:0007669"/>
    <property type="project" value="TreeGrafter"/>
</dbReference>
<evidence type="ECO:0000256" key="3">
    <source>
        <dbReference type="ARBA" id="ARBA00023002"/>
    </source>
</evidence>
<name>A0A542DQ71_AMYCI</name>
<keyword evidence="2" id="KW-0288">FMN</keyword>
<reference evidence="6 7" key="1">
    <citation type="submission" date="2019-06" db="EMBL/GenBank/DDBJ databases">
        <title>Sequencing the genomes of 1000 actinobacteria strains.</title>
        <authorList>
            <person name="Klenk H.-P."/>
        </authorList>
    </citation>
    <scope>NUCLEOTIDE SEQUENCE [LARGE SCALE GENOMIC DNA]</scope>
    <source>
        <strain evidence="6 7">DSM 45679</strain>
    </source>
</reference>
<evidence type="ECO:0000256" key="4">
    <source>
        <dbReference type="ARBA" id="ARBA00023033"/>
    </source>
</evidence>
<dbReference type="InterPro" id="IPR036661">
    <property type="entry name" value="Luciferase-like_sf"/>
</dbReference>
<dbReference type="Pfam" id="PF00296">
    <property type="entry name" value="Bac_luciferase"/>
    <property type="match status" value="1"/>
</dbReference>
<evidence type="ECO:0000313" key="6">
    <source>
        <dbReference type="EMBL" id="TQJ05242.1"/>
    </source>
</evidence>
<evidence type="ECO:0000259" key="5">
    <source>
        <dbReference type="Pfam" id="PF00296"/>
    </source>
</evidence>
<dbReference type="OrthoDB" id="4029802at2"/>
<evidence type="ECO:0000256" key="2">
    <source>
        <dbReference type="ARBA" id="ARBA00022643"/>
    </source>
</evidence>
<feature type="domain" description="Luciferase-like" evidence="5">
    <location>
        <begin position="21"/>
        <end position="237"/>
    </location>
</feature>
<dbReference type="InterPro" id="IPR011251">
    <property type="entry name" value="Luciferase-like_dom"/>
</dbReference>
<sequence length="291" mass="31358">MRVGLELGAFDWPGGPRAIGDTVTRFAQLADEAGFTSLSTGDHLWQGFNAGGEEAPYLECFTTLAVMAANSRHCRISPVVAGVHFRHPALLAKTVTTLDILSGGRASVGIGVGWNADETAGSGIPFPPVAERFEMLEETLRILLGYWDGERGNGLAHHGKHYHLDRILGVPQSLTRPHPPIMVGGAGDKTLRLVARYADACNLYPTPDMPDRLERLREICTEVGRDYDDIEKTCCLPFDVGNGEGTGELLETLQQLAGQGIQTVIGIVASPDPLRQVELIGAKVLPELGRE</sequence>
<evidence type="ECO:0000313" key="7">
    <source>
        <dbReference type="Proteomes" id="UP000320876"/>
    </source>
</evidence>